<dbReference type="EMBL" id="JASCZI010120885">
    <property type="protein sequence ID" value="MED6156896.1"/>
    <property type="molecule type" value="Genomic_DNA"/>
</dbReference>
<proteinExistence type="predicted"/>
<dbReference type="Proteomes" id="UP001341840">
    <property type="component" value="Unassembled WGS sequence"/>
</dbReference>
<sequence length="112" mass="12194">MPPPSFPLFPPHFPPSLSLSPSQSIHNQNPNLSITSLRSSLRIPSDCARQGLNTSGDRFPSRSWFAPRNNHPCSPKELASPRSRKEESGGGGAVQFLEKEKVAFLASVGRVD</sequence>
<evidence type="ECO:0000313" key="2">
    <source>
        <dbReference type="EMBL" id="MED6156896.1"/>
    </source>
</evidence>
<comment type="caution">
    <text evidence="2">The sequence shown here is derived from an EMBL/GenBank/DDBJ whole genome shotgun (WGS) entry which is preliminary data.</text>
</comment>
<accession>A0ABU6U9Q7</accession>
<evidence type="ECO:0000313" key="3">
    <source>
        <dbReference type="Proteomes" id="UP001341840"/>
    </source>
</evidence>
<feature type="region of interest" description="Disordered" evidence="1">
    <location>
        <begin position="48"/>
        <end position="93"/>
    </location>
</feature>
<name>A0ABU6U9Q7_9FABA</name>
<keyword evidence="3" id="KW-1185">Reference proteome</keyword>
<protein>
    <submittedName>
        <fullName evidence="2">Uncharacterized protein</fullName>
    </submittedName>
</protein>
<evidence type="ECO:0000256" key="1">
    <source>
        <dbReference type="SAM" id="MobiDB-lite"/>
    </source>
</evidence>
<organism evidence="2 3">
    <name type="scientific">Stylosanthes scabra</name>
    <dbReference type="NCBI Taxonomy" id="79078"/>
    <lineage>
        <taxon>Eukaryota</taxon>
        <taxon>Viridiplantae</taxon>
        <taxon>Streptophyta</taxon>
        <taxon>Embryophyta</taxon>
        <taxon>Tracheophyta</taxon>
        <taxon>Spermatophyta</taxon>
        <taxon>Magnoliopsida</taxon>
        <taxon>eudicotyledons</taxon>
        <taxon>Gunneridae</taxon>
        <taxon>Pentapetalae</taxon>
        <taxon>rosids</taxon>
        <taxon>fabids</taxon>
        <taxon>Fabales</taxon>
        <taxon>Fabaceae</taxon>
        <taxon>Papilionoideae</taxon>
        <taxon>50 kb inversion clade</taxon>
        <taxon>dalbergioids sensu lato</taxon>
        <taxon>Dalbergieae</taxon>
        <taxon>Pterocarpus clade</taxon>
        <taxon>Stylosanthes</taxon>
    </lineage>
</organism>
<gene>
    <name evidence="2" type="ORF">PIB30_018641</name>
</gene>
<reference evidence="2 3" key="1">
    <citation type="journal article" date="2023" name="Plants (Basel)">
        <title>Bridging the Gap: Combining Genomics and Transcriptomics Approaches to Understand Stylosanthes scabra, an Orphan Legume from the Brazilian Caatinga.</title>
        <authorList>
            <person name="Ferreira-Neto J.R.C."/>
            <person name="da Silva M.D."/>
            <person name="Binneck E."/>
            <person name="de Melo N.F."/>
            <person name="da Silva R.H."/>
            <person name="de Melo A.L.T.M."/>
            <person name="Pandolfi V."/>
            <person name="Bustamante F.O."/>
            <person name="Brasileiro-Vidal A.C."/>
            <person name="Benko-Iseppon A.M."/>
        </authorList>
    </citation>
    <scope>NUCLEOTIDE SEQUENCE [LARGE SCALE GENOMIC DNA]</scope>
    <source>
        <tissue evidence="2">Leaves</tissue>
    </source>
</reference>